<proteinExistence type="predicted"/>
<name>A0A5A7QZG0_STRAF</name>
<gene>
    <name evidence="1" type="ORF">STAS_27783</name>
</gene>
<reference evidence="2" key="1">
    <citation type="journal article" date="2019" name="Curr. Biol.">
        <title>Genome Sequence of Striga asiatica Provides Insight into the Evolution of Plant Parasitism.</title>
        <authorList>
            <person name="Yoshida S."/>
            <person name="Kim S."/>
            <person name="Wafula E.K."/>
            <person name="Tanskanen J."/>
            <person name="Kim Y.M."/>
            <person name="Honaas L."/>
            <person name="Yang Z."/>
            <person name="Spallek T."/>
            <person name="Conn C.E."/>
            <person name="Ichihashi Y."/>
            <person name="Cheong K."/>
            <person name="Cui S."/>
            <person name="Der J.P."/>
            <person name="Gundlach H."/>
            <person name="Jiao Y."/>
            <person name="Hori C."/>
            <person name="Ishida J.K."/>
            <person name="Kasahara H."/>
            <person name="Kiba T."/>
            <person name="Kim M.S."/>
            <person name="Koo N."/>
            <person name="Laohavisit A."/>
            <person name="Lee Y.H."/>
            <person name="Lumba S."/>
            <person name="McCourt P."/>
            <person name="Mortimer J.C."/>
            <person name="Mutuku J.M."/>
            <person name="Nomura T."/>
            <person name="Sasaki-Sekimoto Y."/>
            <person name="Seto Y."/>
            <person name="Wang Y."/>
            <person name="Wakatake T."/>
            <person name="Sakakibara H."/>
            <person name="Demura T."/>
            <person name="Yamaguchi S."/>
            <person name="Yoneyama K."/>
            <person name="Manabe R.I."/>
            <person name="Nelson D.C."/>
            <person name="Schulman A.H."/>
            <person name="Timko M.P."/>
            <person name="dePamphilis C.W."/>
            <person name="Choi D."/>
            <person name="Shirasu K."/>
        </authorList>
    </citation>
    <scope>NUCLEOTIDE SEQUENCE [LARGE SCALE GENOMIC DNA]</scope>
    <source>
        <strain evidence="2">cv. UVA1</strain>
    </source>
</reference>
<keyword evidence="2" id="KW-1185">Reference proteome</keyword>
<protein>
    <submittedName>
        <fullName evidence="1">Zinc finger nuclease 2</fullName>
    </submittedName>
</protein>
<dbReference type="Proteomes" id="UP000325081">
    <property type="component" value="Unassembled WGS sequence"/>
</dbReference>
<evidence type="ECO:0000313" key="1">
    <source>
        <dbReference type="EMBL" id="GER50472.1"/>
    </source>
</evidence>
<sequence>MRDILLLGHHVPEAPTRGVLERDAGRLWTQNPVNVVAIVQLVIEPFRHLDRLRRVAVLDDDQVVLLEKRPPHLEKIEVPNRGYDDVELVLQEGGCGYGSGHGWI</sequence>
<dbReference type="EMBL" id="BKCP01009292">
    <property type="protein sequence ID" value="GER50472.1"/>
    <property type="molecule type" value="Genomic_DNA"/>
</dbReference>
<evidence type="ECO:0000313" key="2">
    <source>
        <dbReference type="Proteomes" id="UP000325081"/>
    </source>
</evidence>
<comment type="caution">
    <text evidence="1">The sequence shown here is derived from an EMBL/GenBank/DDBJ whole genome shotgun (WGS) entry which is preliminary data.</text>
</comment>
<organism evidence="1 2">
    <name type="scientific">Striga asiatica</name>
    <name type="common">Asiatic witchweed</name>
    <name type="synonym">Buchnera asiatica</name>
    <dbReference type="NCBI Taxonomy" id="4170"/>
    <lineage>
        <taxon>Eukaryota</taxon>
        <taxon>Viridiplantae</taxon>
        <taxon>Streptophyta</taxon>
        <taxon>Embryophyta</taxon>
        <taxon>Tracheophyta</taxon>
        <taxon>Spermatophyta</taxon>
        <taxon>Magnoliopsida</taxon>
        <taxon>eudicotyledons</taxon>
        <taxon>Gunneridae</taxon>
        <taxon>Pentapetalae</taxon>
        <taxon>asterids</taxon>
        <taxon>lamiids</taxon>
        <taxon>Lamiales</taxon>
        <taxon>Orobanchaceae</taxon>
        <taxon>Buchnereae</taxon>
        <taxon>Striga</taxon>
    </lineage>
</organism>
<accession>A0A5A7QZG0</accession>
<dbReference type="AlphaFoldDB" id="A0A5A7QZG0"/>